<dbReference type="EMBL" id="BMQB01000006">
    <property type="protein sequence ID" value="GGJ97690.1"/>
    <property type="molecule type" value="Genomic_DNA"/>
</dbReference>
<organism evidence="1 2">
    <name type="scientific">Pilimelia anulata</name>
    <dbReference type="NCBI Taxonomy" id="53371"/>
    <lineage>
        <taxon>Bacteria</taxon>
        <taxon>Bacillati</taxon>
        <taxon>Actinomycetota</taxon>
        <taxon>Actinomycetes</taxon>
        <taxon>Micromonosporales</taxon>
        <taxon>Micromonosporaceae</taxon>
        <taxon>Pilimelia</taxon>
    </lineage>
</organism>
<dbReference type="InterPro" id="IPR036628">
    <property type="entry name" value="Clp_N_dom_sf"/>
</dbReference>
<proteinExistence type="predicted"/>
<dbReference type="Proteomes" id="UP000649739">
    <property type="component" value="Unassembled WGS sequence"/>
</dbReference>
<reference evidence="1" key="2">
    <citation type="submission" date="2020-09" db="EMBL/GenBank/DDBJ databases">
        <authorList>
            <person name="Sun Q."/>
            <person name="Ohkuma M."/>
        </authorList>
    </citation>
    <scope>NUCLEOTIDE SEQUENCE</scope>
    <source>
        <strain evidence="1">JCM 3090</strain>
    </source>
</reference>
<accession>A0A8J3B6V7</accession>
<evidence type="ECO:0000313" key="2">
    <source>
        <dbReference type="Proteomes" id="UP000649739"/>
    </source>
</evidence>
<comment type="caution">
    <text evidence="1">The sequence shown here is derived from an EMBL/GenBank/DDBJ whole genome shotgun (WGS) entry which is preliminary data.</text>
</comment>
<keyword evidence="2" id="KW-1185">Reference proteome</keyword>
<dbReference type="Gene3D" id="1.10.1780.10">
    <property type="entry name" value="Clp, N-terminal domain"/>
    <property type="match status" value="2"/>
</dbReference>
<sequence length="357" mass="37985">MEFTRQAMQVLRDAVDQCRARGIGRVETGHLLYCLCPALPPYHQRVAGVRERLWREATRETGGTAAELRYWRATEERNPPSESARWSVDAALREATGGADASFGPAARAALRRAVEVANDHGAWNADAIHMLIGAAQPTDTGLSRLLAAADATSAALLADPQVAEVLGNTGEPVAAGCGVLRASGAFVDKPGRGIRLLARFGGRSKRWDGQPVLSAVAREAERQVQRSGSASVADAHLLLALAQLATDVAVLGASFVPEFAGTDRTLTALRRAAGNPETLQMAAAEIVDVRGESDSPFAAQAEERLREWFAGSGIQPVQGDTILRRLLEQGDDSVSALLRRAGLDRIALARVIPPPQ</sequence>
<gene>
    <name evidence="1" type="ORF">GCM10010123_29640</name>
</gene>
<protein>
    <submittedName>
        <fullName evidence="1">Uncharacterized protein</fullName>
    </submittedName>
</protein>
<dbReference type="AlphaFoldDB" id="A0A8J3B6V7"/>
<reference evidence="1" key="1">
    <citation type="journal article" date="2014" name="Int. J. Syst. Evol. Microbiol.">
        <title>Complete genome sequence of Corynebacterium casei LMG S-19264T (=DSM 44701T), isolated from a smear-ripened cheese.</title>
        <authorList>
            <consortium name="US DOE Joint Genome Institute (JGI-PGF)"/>
            <person name="Walter F."/>
            <person name="Albersmeier A."/>
            <person name="Kalinowski J."/>
            <person name="Ruckert C."/>
        </authorList>
    </citation>
    <scope>NUCLEOTIDE SEQUENCE</scope>
    <source>
        <strain evidence="1">JCM 3090</strain>
    </source>
</reference>
<name>A0A8J3B6V7_9ACTN</name>
<dbReference type="RefSeq" id="WP_189170740.1">
    <property type="nucleotide sequence ID" value="NZ_BMQB01000006.1"/>
</dbReference>
<evidence type="ECO:0000313" key="1">
    <source>
        <dbReference type="EMBL" id="GGJ97690.1"/>
    </source>
</evidence>